<dbReference type="SMART" id="SM00421">
    <property type="entry name" value="HTH_LUXR"/>
    <property type="match status" value="1"/>
</dbReference>
<dbReference type="PRINTS" id="PR00038">
    <property type="entry name" value="HTHLUXR"/>
</dbReference>
<dbReference type="Pfam" id="PF00196">
    <property type="entry name" value="GerE"/>
    <property type="match status" value="1"/>
</dbReference>
<dbReference type="OrthoDB" id="9782655at2"/>
<accession>A0A1D8ADT1</accession>
<dbReference type="InterPro" id="IPR016032">
    <property type="entry name" value="Sig_transdc_resp-reg_C-effctor"/>
</dbReference>
<dbReference type="InterPro" id="IPR000792">
    <property type="entry name" value="Tscrpt_reg_LuxR_C"/>
</dbReference>
<reference evidence="3" key="1">
    <citation type="journal article" date="2017" name="J. Biotechnol.">
        <title>Complete genome sequence of Novosphingobium resinovorum SA1, a versatile xenobiotic-degrading bacterium capable of utilizing sulfanilic acid.</title>
        <authorList>
            <person name="Hegedus B."/>
            <person name="Kos P.B."/>
            <person name="Balint B."/>
            <person name="Maroti G."/>
            <person name="Gan H.M."/>
            <person name="Perei K."/>
            <person name="Rakhely G."/>
        </authorList>
    </citation>
    <scope>NUCLEOTIDE SEQUENCE [LARGE SCALE GENOMIC DNA]</scope>
    <source>
        <strain evidence="3">SA1</strain>
    </source>
</reference>
<dbReference type="Proteomes" id="UP000094626">
    <property type="component" value="Plasmid pSA2"/>
</dbReference>
<evidence type="ECO:0000313" key="2">
    <source>
        <dbReference type="EMBL" id="AOR80276.1"/>
    </source>
</evidence>
<dbReference type="InterPro" id="IPR036388">
    <property type="entry name" value="WH-like_DNA-bd_sf"/>
</dbReference>
<sequence>MAVDPLGRAAQKLVWSPRHRRCLRPAHRREREMLAPMAQGYTNKEMGPMLGISDRTVDDHRAAIITKTRTNGTAQLIALSRGEST</sequence>
<geneLocation type="plasmid" evidence="2 3">
    <name>pSA2</name>
</geneLocation>
<dbReference type="EMBL" id="CP017077">
    <property type="protein sequence ID" value="AOR80276.1"/>
    <property type="molecule type" value="Genomic_DNA"/>
</dbReference>
<dbReference type="Gene3D" id="1.10.10.10">
    <property type="entry name" value="Winged helix-like DNA-binding domain superfamily/Winged helix DNA-binding domain"/>
    <property type="match status" value="1"/>
</dbReference>
<evidence type="ECO:0000259" key="1">
    <source>
        <dbReference type="SMART" id="SM00421"/>
    </source>
</evidence>
<organism evidence="2 3">
    <name type="scientific">Novosphingobium resinovorum</name>
    <dbReference type="NCBI Taxonomy" id="158500"/>
    <lineage>
        <taxon>Bacteria</taxon>
        <taxon>Pseudomonadati</taxon>
        <taxon>Pseudomonadota</taxon>
        <taxon>Alphaproteobacteria</taxon>
        <taxon>Sphingomonadales</taxon>
        <taxon>Sphingomonadaceae</taxon>
        <taxon>Novosphingobium</taxon>
    </lineage>
</organism>
<dbReference type="GO" id="GO:0003677">
    <property type="term" value="F:DNA binding"/>
    <property type="evidence" value="ECO:0007669"/>
    <property type="project" value="InterPro"/>
</dbReference>
<protein>
    <recommendedName>
        <fullName evidence="1">HTH luxR-type domain-containing protein</fullName>
    </recommendedName>
</protein>
<gene>
    <name evidence="2" type="ORF">BES08_25560</name>
</gene>
<keyword evidence="3" id="KW-1185">Reference proteome</keyword>
<dbReference type="AlphaFoldDB" id="A0A1D8ADT1"/>
<feature type="domain" description="HTH luxR-type" evidence="1">
    <location>
        <begin position="28"/>
        <end position="80"/>
    </location>
</feature>
<dbReference type="GO" id="GO:0006355">
    <property type="term" value="P:regulation of DNA-templated transcription"/>
    <property type="evidence" value="ECO:0007669"/>
    <property type="project" value="InterPro"/>
</dbReference>
<name>A0A1D8ADT1_9SPHN</name>
<dbReference type="RefSeq" id="WP_069709687.1">
    <property type="nucleotide sequence ID" value="NZ_CP017077.1"/>
</dbReference>
<proteinExistence type="predicted"/>
<keyword evidence="2" id="KW-0614">Plasmid</keyword>
<dbReference type="SUPFAM" id="SSF46894">
    <property type="entry name" value="C-terminal effector domain of the bipartite response regulators"/>
    <property type="match status" value="1"/>
</dbReference>
<evidence type="ECO:0000313" key="3">
    <source>
        <dbReference type="Proteomes" id="UP000094626"/>
    </source>
</evidence>
<dbReference type="KEGG" id="nre:BES08_25560"/>